<reference evidence="2" key="1">
    <citation type="journal article" date="2020" name="mSystems">
        <title>Genome- and Community-Level Interaction Insights into Carbon Utilization and Element Cycling Functions of Hydrothermarchaeota in Hydrothermal Sediment.</title>
        <authorList>
            <person name="Zhou Z."/>
            <person name="Liu Y."/>
            <person name="Xu W."/>
            <person name="Pan J."/>
            <person name="Luo Z.H."/>
            <person name="Li M."/>
        </authorList>
    </citation>
    <scope>NUCLEOTIDE SEQUENCE [LARGE SCALE GENOMIC DNA]</scope>
    <source>
        <strain evidence="2">SpSt-508</strain>
    </source>
</reference>
<accession>A0A7C4LRN4</accession>
<name>A0A7C4LRN4_9PLAN</name>
<feature type="signal peptide" evidence="1">
    <location>
        <begin position="1"/>
        <end position="21"/>
    </location>
</feature>
<sequence>MAKRCAFVLAGLALVWSSAGCCCGHLGYNRCNPCVPGYGAYPSSPCGPAGCPPSYYPPTGSTSYYQGYGASAAIVDPTIPTASTVVPSTTALAPSNPLPTY</sequence>
<feature type="chain" id="PRO_5027796909" evidence="1">
    <location>
        <begin position="22"/>
        <end position="101"/>
    </location>
</feature>
<dbReference type="EMBL" id="DSVQ01000016">
    <property type="protein sequence ID" value="HGT40151.1"/>
    <property type="molecule type" value="Genomic_DNA"/>
</dbReference>
<dbReference type="AlphaFoldDB" id="A0A7C4LRN4"/>
<evidence type="ECO:0000313" key="2">
    <source>
        <dbReference type="EMBL" id="HGT40151.1"/>
    </source>
</evidence>
<dbReference type="PROSITE" id="PS51257">
    <property type="entry name" value="PROKAR_LIPOPROTEIN"/>
    <property type="match status" value="1"/>
</dbReference>
<keyword evidence="1" id="KW-0732">Signal</keyword>
<evidence type="ECO:0000256" key="1">
    <source>
        <dbReference type="SAM" id="SignalP"/>
    </source>
</evidence>
<organism evidence="2">
    <name type="scientific">Schlesneria paludicola</name>
    <dbReference type="NCBI Taxonomy" id="360056"/>
    <lineage>
        <taxon>Bacteria</taxon>
        <taxon>Pseudomonadati</taxon>
        <taxon>Planctomycetota</taxon>
        <taxon>Planctomycetia</taxon>
        <taxon>Planctomycetales</taxon>
        <taxon>Planctomycetaceae</taxon>
        <taxon>Schlesneria</taxon>
    </lineage>
</organism>
<protein>
    <submittedName>
        <fullName evidence="2">Uncharacterized protein</fullName>
    </submittedName>
</protein>
<proteinExistence type="predicted"/>
<comment type="caution">
    <text evidence="2">The sequence shown here is derived from an EMBL/GenBank/DDBJ whole genome shotgun (WGS) entry which is preliminary data.</text>
</comment>
<gene>
    <name evidence="2" type="ORF">ENS64_12960</name>
</gene>